<feature type="transmembrane region" description="Helical" evidence="6">
    <location>
        <begin position="62"/>
        <end position="82"/>
    </location>
</feature>
<evidence type="ECO:0000256" key="5">
    <source>
        <dbReference type="ARBA" id="ARBA00023136"/>
    </source>
</evidence>
<evidence type="ECO:0000256" key="6">
    <source>
        <dbReference type="SAM" id="Phobius"/>
    </source>
</evidence>
<keyword evidence="5 6" id="KW-0472">Membrane</keyword>
<reference evidence="7 8" key="1">
    <citation type="journal article" date="2019" name="Int. J. Syst. Evol. Microbiol.">
        <title>The Global Catalogue of Microorganisms (GCM) 10K type strain sequencing project: providing services to taxonomists for standard genome sequencing and annotation.</title>
        <authorList>
            <consortium name="The Broad Institute Genomics Platform"/>
            <consortium name="The Broad Institute Genome Sequencing Center for Infectious Disease"/>
            <person name="Wu L."/>
            <person name="Ma J."/>
        </authorList>
    </citation>
    <scope>NUCLEOTIDE SEQUENCE [LARGE SCALE GENOMIC DNA]</scope>
    <source>
        <strain evidence="7 8">JCM 14546</strain>
    </source>
</reference>
<evidence type="ECO:0000313" key="7">
    <source>
        <dbReference type="EMBL" id="GAA2014616.1"/>
    </source>
</evidence>
<dbReference type="InterPro" id="IPR005226">
    <property type="entry name" value="UPF0014_fam"/>
</dbReference>
<comment type="caution">
    <text evidence="7">The sequence shown here is derived from an EMBL/GenBank/DDBJ whole genome shotgun (WGS) entry which is preliminary data.</text>
</comment>
<dbReference type="Proteomes" id="UP001500755">
    <property type="component" value="Unassembled WGS sequence"/>
</dbReference>
<name>A0ABN2TMU7_9MICO</name>
<keyword evidence="4 6" id="KW-1133">Transmembrane helix</keyword>
<dbReference type="PANTHER" id="PTHR30028:SF0">
    <property type="entry name" value="PROTEIN ALUMINUM SENSITIVE 3"/>
    <property type="match status" value="1"/>
</dbReference>
<evidence type="ECO:0000313" key="8">
    <source>
        <dbReference type="Proteomes" id="UP001500755"/>
    </source>
</evidence>
<comment type="subcellular location">
    <subcellularLocation>
        <location evidence="1">Membrane</location>
        <topology evidence="1">Multi-pass membrane protein</topology>
    </subcellularLocation>
</comment>
<evidence type="ECO:0000256" key="4">
    <source>
        <dbReference type="ARBA" id="ARBA00022989"/>
    </source>
</evidence>
<feature type="transmembrane region" description="Helical" evidence="6">
    <location>
        <begin position="30"/>
        <end position="50"/>
    </location>
</feature>
<evidence type="ECO:0000256" key="1">
    <source>
        <dbReference type="ARBA" id="ARBA00004141"/>
    </source>
</evidence>
<dbReference type="EMBL" id="BAAANO010000035">
    <property type="protein sequence ID" value="GAA2014616.1"/>
    <property type="molecule type" value="Genomic_DNA"/>
</dbReference>
<keyword evidence="8" id="KW-1185">Reference proteome</keyword>
<evidence type="ECO:0000256" key="3">
    <source>
        <dbReference type="ARBA" id="ARBA00022692"/>
    </source>
</evidence>
<dbReference type="Pfam" id="PF03649">
    <property type="entry name" value="UPF0014"/>
    <property type="match status" value="1"/>
</dbReference>
<sequence>MVRACLRMTAQLVLVGHVLGFVFDRPHPLVTLGVLALMVVFAITTVLGRFRGRTTRALRRIVAAGLTLGTLTSTGWFLLVVLRPEPWFDPRFAVPPSAECSSARR</sequence>
<comment type="similarity">
    <text evidence="2">Belongs to the UPF0014 family.</text>
</comment>
<evidence type="ECO:0000256" key="2">
    <source>
        <dbReference type="ARBA" id="ARBA00005268"/>
    </source>
</evidence>
<accession>A0ABN2TMU7</accession>
<keyword evidence="3 6" id="KW-0812">Transmembrane</keyword>
<proteinExistence type="inferred from homology"/>
<protein>
    <submittedName>
        <fullName evidence="7">Uncharacterized protein</fullName>
    </submittedName>
</protein>
<organism evidence="7 8">
    <name type="scientific">Brevibacterium samyangense</name>
    <dbReference type="NCBI Taxonomy" id="366888"/>
    <lineage>
        <taxon>Bacteria</taxon>
        <taxon>Bacillati</taxon>
        <taxon>Actinomycetota</taxon>
        <taxon>Actinomycetes</taxon>
        <taxon>Micrococcales</taxon>
        <taxon>Brevibacteriaceae</taxon>
        <taxon>Brevibacterium</taxon>
    </lineage>
</organism>
<dbReference type="PANTHER" id="PTHR30028">
    <property type="entry name" value="UPF0014 INNER MEMBRANE PROTEIN YBBM-RELATED"/>
    <property type="match status" value="1"/>
</dbReference>
<gene>
    <name evidence="7" type="ORF">GCM10009755_27940</name>
</gene>